<protein>
    <recommendedName>
        <fullName evidence="5">DUF3999 domain-containing protein</fullName>
    </recommendedName>
</protein>
<organism evidence="3 4">
    <name type="scientific">Desulfopila aestuarii DSM 18488</name>
    <dbReference type="NCBI Taxonomy" id="1121416"/>
    <lineage>
        <taxon>Bacteria</taxon>
        <taxon>Pseudomonadati</taxon>
        <taxon>Thermodesulfobacteriota</taxon>
        <taxon>Desulfobulbia</taxon>
        <taxon>Desulfobulbales</taxon>
        <taxon>Desulfocapsaceae</taxon>
        <taxon>Desulfopila</taxon>
    </lineage>
</organism>
<reference evidence="3 4" key="1">
    <citation type="submission" date="2016-12" db="EMBL/GenBank/DDBJ databases">
        <authorList>
            <person name="Song W.-J."/>
            <person name="Kurnit D.M."/>
        </authorList>
    </citation>
    <scope>NUCLEOTIDE SEQUENCE [LARGE SCALE GENOMIC DNA]</scope>
    <source>
        <strain evidence="3 4">DSM 18488</strain>
    </source>
</reference>
<evidence type="ECO:0000256" key="2">
    <source>
        <dbReference type="SAM" id="SignalP"/>
    </source>
</evidence>
<dbReference type="STRING" id="1121416.SAMN02745220_02448"/>
<feature type="signal peptide" evidence="2">
    <location>
        <begin position="1"/>
        <end position="22"/>
    </location>
</feature>
<dbReference type="Pfam" id="PF13163">
    <property type="entry name" value="DUF3999"/>
    <property type="match status" value="1"/>
</dbReference>
<keyword evidence="1" id="KW-0472">Membrane</keyword>
<feature type="transmembrane region" description="Helical" evidence="1">
    <location>
        <begin position="437"/>
        <end position="458"/>
    </location>
</feature>
<evidence type="ECO:0000313" key="4">
    <source>
        <dbReference type="Proteomes" id="UP000184603"/>
    </source>
</evidence>
<dbReference type="EMBL" id="FRFE01000011">
    <property type="protein sequence ID" value="SHO48749.1"/>
    <property type="molecule type" value="Genomic_DNA"/>
</dbReference>
<evidence type="ECO:0000313" key="3">
    <source>
        <dbReference type="EMBL" id="SHO48749.1"/>
    </source>
</evidence>
<feature type="chain" id="PRO_5012297265" description="DUF3999 domain-containing protein" evidence="2">
    <location>
        <begin position="23"/>
        <end position="467"/>
    </location>
</feature>
<gene>
    <name evidence="3" type="ORF">SAMN02745220_02448</name>
</gene>
<evidence type="ECO:0000256" key="1">
    <source>
        <dbReference type="SAM" id="Phobius"/>
    </source>
</evidence>
<keyword evidence="1" id="KW-0812">Transmembrane</keyword>
<keyword evidence="4" id="KW-1185">Reference proteome</keyword>
<dbReference type="InterPro" id="IPR025060">
    <property type="entry name" value="DUF3999"/>
</dbReference>
<dbReference type="RefSeq" id="WP_073613744.1">
    <property type="nucleotide sequence ID" value="NZ_FRFE01000011.1"/>
</dbReference>
<dbReference type="AlphaFoldDB" id="A0A1M7Y805"/>
<dbReference type="OrthoDB" id="5405606at2"/>
<keyword evidence="2" id="KW-0732">Signal</keyword>
<evidence type="ECO:0008006" key="5">
    <source>
        <dbReference type="Google" id="ProtNLM"/>
    </source>
</evidence>
<proteinExistence type="predicted"/>
<sequence>MRRVVTFTLLALFCLGTVSAIAEDLKSRDFGYGYMIEARERGAIYSLPVPGEVYRTVRRSDLGDIRIFNGAGEPVPHALRALASPEELAGENREVPFFPLHEDEAVIDSNMSLSVRRNADGTIIDIDSGKLEPQGERRVSGYLLDLGEKASDIGNLEIFWKVDKAHTTNSVMIQQSHDLQRWWTLVNKVTLVDLEYGGNRIEQRKIKLPQRSGRYLKITWLQKQQPSELQRVTAQPRVVLSRQNMQWVTLYNGAKSAVGEKTVIDFTSGYRLPVRSVRLQFPEVNSIVSASVQSRTGKDDSWREQCRGVFYLLEMDGERLQSEPCSFMSTNDSEWRLVVLDDGAGLAGGGSNLNLNLGWQSDELLFIARGTGPFIFAFGSGKLENRTGPNSSEMVLTAVQLHKDGDILQPAKLGKRIELGGEKALVPPPPPTPWKIWLLWSVLVLGVIGMGAMALNLMKDLRKREDA</sequence>
<keyword evidence="1" id="KW-1133">Transmembrane helix</keyword>
<dbReference type="Proteomes" id="UP000184603">
    <property type="component" value="Unassembled WGS sequence"/>
</dbReference>
<name>A0A1M7Y805_9BACT</name>
<accession>A0A1M7Y805</accession>